<dbReference type="Proteomes" id="UP000009319">
    <property type="component" value="Unassembled WGS sequence"/>
</dbReference>
<sequence>MNRHVRTIGVALLFGLPSVASGQSGPTPVTVDNFVRAESDTYIGSLAKQAGGLGKLVHHREPTPVEDHSVIRLNRDTLYSYGIFDLDAGPVTFTLPDLARASCL</sequence>
<keyword evidence="4" id="KW-1185">Reference proteome</keyword>
<comment type="caution">
    <text evidence="3">The sequence shown here is derived from an EMBL/GenBank/DDBJ whole genome shotgun (WGS) entry which is preliminary data.</text>
</comment>
<evidence type="ECO:0000256" key="1">
    <source>
        <dbReference type="SAM" id="SignalP"/>
    </source>
</evidence>
<dbReference type="STRING" id="1211777.BN77_p10917"/>
<proteinExistence type="predicted"/>
<gene>
    <name evidence="3" type="ORF">BN77_p10917</name>
</gene>
<feature type="chain" id="PRO_5003836066" description="DUF1254 domain-containing protein" evidence="1">
    <location>
        <begin position="23"/>
        <end position="104"/>
    </location>
</feature>
<evidence type="ECO:0000313" key="3">
    <source>
        <dbReference type="EMBL" id="CCM78261.1"/>
    </source>
</evidence>
<name>K0PNX0_9HYPH</name>
<evidence type="ECO:0000313" key="4">
    <source>
        <dbReference type="Proteomes" id="UP000009319"/>
    </source>
</evidence>
<dbReference type="Gene3D" id="2.60.40.1610">
    <property type="entry name" value="Domain of unknown function DUF1254"/>
    <property type="match status" value="1"/>
</dbReference>
<dbReference type="EMBL" id="CANI01000036">
    <property type="protein sequence ID" value="CCM78261.1"/>
    <property type="molecule type" value="Genomic_DNA"/>
</dbReference>
<dbReference type="RefSeq" id="WP_007537030.1">
    <property type="nucleotide sequence ID" value="NZ_HF536773.1"/>
</dbReference>
<dbReference type="AlphaFoldDB" id="K0PNX0"/>
<dbReference type="eggNOG" id="COG5361">
    <property type="taxonomic scope" value="Bacteria"/>
</dbReference>
<dbReference type="SUPFAM" id="SSF160935">
    <property type="entry name" value="VPA0735-like"/>
    <property type="match status" value="1"/>
</dbReference>
<dbReference type="Pfam" id="PF06863">
    <property type="entry name" value="DUF1254"/>
    <property type="match status" value="1"/>
</dbReference>
<feature type="domain" description="DUF1254" evidence="2">
    <location>
        <begin position="55"/>
        <end position="99"/>
    </location>
</feature>
<feature type="signal peptide" evidence="1">
    <location>
        <begin position="1"/>
        <end position="22"/>
    </location>
</feature>
<dbReference type="HOGENOM" id="CLU_2247942_0_0_5"/>
<accession>K0PNX0</accession>
<dbReference type="InterPro" id="IPR010679">
    <property type="entry name" value="DUF1254"/>
</dbReference>
<keyword evidence="1" id="KW-0732">Signal</keyword>
<reference evidence="3 4" key="1">
    <citation type="journal article" date="2013" name="Genome Announc.">
        <title>Draft Genome Sequence of Rhizobium mesoamericanum STM3625, a Nitrogen-Fixing Symbiont of Mimosa pudica Isolated in French Guiana (South America).</title>
        <authorList>
            <person name="Moulin L."/>
            <person name="Mornico D."/>
            <person name="Melkonian R."/>
            <person name="Klonowska A."/>
        </authorList>
    </citation>
    <scope>NUCLEOTIDE SEQUENCE [LARGE SCALE GENOMIC DNA]</scope>
    <source>
        <strain evidence="3 4">STM3625</strain>
    </source>
</reference>
<evidence type="ECO:0000259" key="2">
    <source>
        <dbReference type="Pfam" id="PF06863"/>
    </source>
</evidence>
<organism evidence="3 4">
    <name type="scientific">Rhizobium mesoamericanum STM3625</name>
    <dbReference type="NCBI Taxonomy" id="1211777"/>
    <lineage>
        <taxon>Bacteria</taxon>
        <taxon>Pseudomonadati</taxon>
        <taxon>Pseudomonadota</taxon>
        <taxon>Alphaproteobacteria</taxon>
        <taxon>Hyphomicrobiales</taxon>
        <taxon>Rhizobiaceae</taxon>
        <taxon>Rhizobium/Agrobacterium group</taxon>
        <taxon>Rhizobium</taxon>
    </lineage>
</organism>
<protein>
    <recommendedName>
        <fullName evidence="2">DUF1254 domain-containing protein</fullName>
    </recommendedName>
</protein>
<dbReference type="InterPro" id="IPR037050">
    <property type="entry name" value="DUF1254_sf"/>
</dbReference>